<organism evidence="2">
    <name type="scientific">viral metagenome</name>
    <dbReference type="NCBI Taxonomy" id="1070528"/>
    <lineage>
        <taxon>unclassified sequences</taxon>
        <taxon>metagenomes</taxon>
        <taxon>organismal metagenomes</taxon>
    </lineage>
</organism>
<proteinExistence type="predicted"/>
<dbReference type="EMBL" id="MN740944">
    <property type="protein sequence ID" value="QHU19117.1"/>
    <property type="molecule type" value="Genomic_DNA"/>
</dbReference>
<dbReference type="AlphaFoldDB" id="A0A6C0KQX5"/>
<name>A0A6C0KQX5_9ZZZZ</name>
<evidence type="ECO:0000313" key="2">
    <source>
        <dbReference type="EMBL" id="QHU19117.1"/>
    </source>
</evidence>
<protein>
    <submittedName>
        <fullName evidence="2">Uncharacterized protein</fullName>
    </submittedName>
</protein>
<feature type="compositionally biased region" description="Low complexity" evidence="1">
    <location>
        <begin position="214"/>
        <end position="229"/>
    </location>
</feature>
<accession>A0A6C0KQX5</accession>
<feature type="region of interest" description="Disordered" evidence="1">
    <location>
        <begin position="207"/>
        <end position="236"/>
    </location>
</feature>
<reference evidence="2" key="1">
    <citation type="journal article" date="2020" name="Nature">
        <title>Giant virus diversity and host interactions through global metagenomics.</title>
        <authorList>
            <person name="Schulz F."/>
            <person name="Roux S."/>
            <person name="Paez-Espino D."/>
            <person name="Jungbluth S."/>
            <person name="Walsh D.A."/>
            <person name="Denef V.J."/>
            <person name="McMahon K.D."/>
            <person name="Konstantinidis K.T."/>
            <person name="Eloe-Fadrosh E.A."/>
            <person name="Kyrpides N.C."/>
            <person name="Woyke T."/>
        </authorList>
    </citation>
    <scope>NUCLEOTIDE SEQUENCE</scope>
    <source>
        <strain evidence="2">GVMAG-S-3300013014-104</strain>
    </source>
</reference>
<sequence>MPKKIVRSNKKRINNKKSKTMKNMIGCSKKKNKTFFKSLGKKSCPNCGPNCRCGPNCNCGHNCPGTCYMKKGGSGCGSCGCPIAPLSWNQMNKFGGNIDYGKTQYPAILGSGQNGGTCNVCTGQNGGNFFKPASSIPGPIVGQSWGPSVSQWPGMDGVGANRNYLAPIGGVINNDPALQMTMNDAGYTTLNSMVGGYLYDNKKKMKNKTKLSSKSKTNSKTNSNTDSSSLEGRKGGGLIPQDLLNLGSDITYNVKSAYNALNGYSSPVNPLPYKDQFSFSNN</sequence>
<evidence type="ECO:0000256" key="1">
    <source>
        <dbReference type="SAM" id="MobiDB-lite"/>
    </source>
</evidence>